<evidence type="ECO:0000313" key="1">
    <source>
        <dbReference type="EMBL" id="ACL26443.1"/>
    </source>
</evidence>
<dbReference type="SUPFAM" id="SSF51182">
    <property type="entry name" value="RmlC-like cupins"/>
    <property type="match status" value="1"/>
</dbReference>
<dbReference type="RefSeq" id="WP_015942289.1">
    <property type="nucleotide sequence ID" value="NC_011831.1"/>
</dbReference>
<evidence type="ECO:0000313" key="2">
    <source>
        <dbReference type="Proteomes" id="UP000002508"/>
    </source>
</evidence>
<protein>
    <submittedName>
        <fullName evidence="1">Cupin 2 conserved barrel domain protein</fullName>
    </submittedName>
</protein>
<dbReference type="InterPro" id="IPR011051">
    <property type="entry name" value="RmlC_Cupin_sf"/>
</dbReference>
<dbReference type="EMBL" id="CP001337">
    <property type="protein sequence ID" value="ACL26443.1"/>
    <property type="molecule type" value="Genomic_DNA"/>
</dbReference>
<dbReference type="Proteomes" id="UP000002508">
    <property type="component" value="Chromosome"/>
</dbReference>
<dbReference type="Gene3D" id="2.60.120.10">
    <property type="entry name" value="Jelly Rolls"/>
    <property type="match status" value="1"/>
</dbReference>
<accession>B8G9U0</accession>
<dbReference type="KEGG" id="cag:Cagg_3606"/>
<dbReference type="HOGENOM" id="CLU_141446_1_2_0"/>
<reference evidence="1" key="1">
    <citation type="submission" date="2008-12" db="EMBL/GenBank/DDBJ databases">
        <title>Complete sequence of Chloroflexus aggregans DSM 9485.</title>
        <authorList>
            <consortium name="US DOE Joint Genome Institute"/>
            <person name="Lucas S."/>
            <person name="Copeland A."/>
            <person name="Lapidus A."/>
            <person name="Glavina del Rio T."/>
            <person name="Dalin E."/>
            <person name="Tice H."/>
            <person name="Pitluck S."/>
            <person name="Foster B."/>
            <person name="Larimer F."/>
            <person name="Land M."/>
            <person name="Hauser L."/>
            <person name="Kyrpides N."/>
            <person name="Mikhailova N."/>
            <person name="Bryant D."/>
            <person name="Richardson P."/>
        </authorList>
    </citation>
    <scope>NUCLEOTIDE SEQUENCE</scope>
    <source>
        <strain evidence="1">DSM 9485</strain>
    </source>
</reference>
<name>B8G9U0_CHLAD</name>
<sequence length="106" mass="11604">MNPATIRHLTEQVSIPEDGTISRTIYQDETIKAVLFGFAAGQELSEHTAAVPAILHMVQGEARITLGTEVVEATPNTWVHMPAHLPHSLQARTPVMMLLLLLKGSR</sequence>
<dbReference type="STRING" id="326427.Cagg_3606"/>
<dbReference type="OrthoDB" id="1121052at2"/>
<keyword evidence="2" id="KW-1185">Reference proteome</keyword>
<organism evidence="1 2">
    <name type="scientific">Chloroflexus aggregans (strain MD-66 / DSM 9485)</name>
    <dbReference type="NCBI Taxonomy" id="326427"/>
    <lineage>
        <taxon>Bacteria</taxon>
        <taxon>Bacillati</taxon>
        <taxon>Chloroflexota</taxon>
        <taxon>Chloroflexia</taxon>
        <taxon>Chloroflexales</taxon>
        <taxon>Chloroflexineae</taxon>
        <taxon>Chloroflexaceae</taxon>
        <taxon>Chloroflexus</taxon>
    </lineage>
</organism>
<gene>
    <name evidence="1" type="ordered locus">Cagg_3606</name>
</gene>
<dbReference type="AlphaFoldDB" id="B8G9U0"/>
<dbReference type="PANTHER" id="PTHR37694">
    <property type="entry name" value="SLR8022 PROTEIN"/>
    <property type="match status" value="1"/>
</dbReference>
<dbReference type="InterPro" id="IPR014710">
    <property type="entry name" value="RmlC-like_jellyroll"/>
</dbReference>
<dbReference type="CDD" id="cd02230">
    <property type="entry name" value="cupin_HP0902-like"/>
    <property type="match status" value="1"/>
</dbReference>
<proteinExistence type="predicted"/>
<dbReference type="PANTHER" id="PTHR37694:SF1">
    <property type="entry name" value="SLR8022 PROTEIN"/>
    <property type="match status" value="1"/>
</dbReference>
<dbReference type="eggNOG" id="COG1917">
    <property type="taxonomic scope" value="Bacteria"/>
</dbReference>